<keyword evidence="2" id="KW-1185">Reference proteome</keyword>
<dbReference type="Proteomes" id="UP000593568">
    <property type="component" value="Unassembled WGS sequence"/>
</dbReference>
<sequence length="305" mass="35223">MERDEISLLEEELIQLSVKSLLVVTDGKPTLCIVWTKKSYNPDSFRAQLKNYWNRWNEAQSDWWRLLFGSKWVLVLRSVIERILSMQLDPPLGECLDRKSKMGHSIKECIEVTLKVKDLPEDELPYSLALKEKLNLLGRESLKLGFVARKSMKQWSYTGANDENVAVQNKINEVSPFSRGRGGCQIDEDGSCGPNMKVDEVQSEVIRTIEDSHQNIKKSWRRLIKITTSRQNQLDGVHGKRKRTWEEFDRLGNFFQALRMEKRAKIVEKDSDDLMTIVIGRNSLEQDLASFYQGSTAAKRQADRA</sequence>
<protein>
    <submittedName>
        <fullName evidence="1">Uncharacterized protein</fullName>
    </submittedName>
</protein>
<accession>A0A7J9ECP6</accession>
<evidence type="ECO:0000313" key="2">
    <source>
        <dbReference type="Proteomes" id="UP000593568"/>
    </source>
</evidence>
<proteinExistence type="predicted"/>
<organism evidence="1 2">
    <name type="scientific">Gossypium trilobum</name>
    <dbReference type="NCBI Taxonomy" id="34281"/>
    <lineage>
        <taxon>Eukaryota</taxon>
        <taxon>Viridiplantae</taxon>
        <taxon>Streptophyta</taxon>
        <taxon>Embryophyta</taxon>
        <taxon>Tracheophyta</taxon>
        <taxon>Spermatophyta</taxon>
        <taxon>Magnoliopsida</taxon>
        <taxon>eudicotyledons</taxon>
        <taxon>Gunneridae</taxon>
        <taxon>Pentapetalae</taxon>
        <taxon>rosids</taxon>
        <taxon>malvids</taxon>
        <taxon>Malvales</taxon>
        <taxon>Malvaceae</taxon>
        <taxon>Malvoideae</taxon>
        <taxon>Gossypium</taxon>
    </lineage>
</organism>
<name>A0A7J9ECP6_9ROSI</name>
<dbReference type="AlphaFoldDB" id="A0A7J9ECP6"/>
<comment type="caution">
    <text evidence="1">The sequence shown here is derived from an EMBL/GenBank/DDBJ whole genome shotgun (WGS) entry which is preliminary data.</text>
</comment>
<gene>
    <name evidence="1" type="ORF">Gotri_018960</name>
</gene>
<evidence type="ECO:0000313" key="1">
    <source>
        <dbReference type="EMBL" id="MBA0770305.1"/>
    </source>
</evidence>
<dbReference type="EMBL" id="JABEZW010000007">
    <property type="protein sequence ID" value="MBA0770305.1"/>
    <property type="molecule type" value="Genomic_DNA"/>
</dbReference>
<reference evidence="1 2" key="1">
    <citation type="journal article" date="2019" name="Genome Biol. Evol.">
        <title>Insights into the evolution of the New World diploid cottons (Gossypium, subgenus Houzingenia) based on genome sequencing.</title>
        <authorList>
            <person name="Grover C.E."/>
            <person name="Arick M.A. 2nd"/>
            <person name="Thrash A."/>
            <person name="Conover J.L."/>
            <person name="Sanders W.S."/>
            <person name="Peterson D.G."/>
            <person name="Frelichowski J.E."/>
            <person name="Scheffler J.A."/>
            <person name="Scheffler B.E."/>
            <person name="Wendel J.F."/>
        </authorList>
    </citation>
    <scope>NUCLEOTIDE SEQUENCE [LARGE SCALE GENOMIC DNA]</scope>
    <source>
        <strain evidence="1">8</strain>
        <tissue evidence="1">Leaf</tissue>
    </source>
</reference>